<feature type="non-terminal residue" evidence="2">
    <location>
        <position position="1"/>
    </location>
</feature>
<feature type="compositionally biased region" description="Acidic residues" evidence="1">
    <location>
        <begin position="99"/>
        <end position="115"/>
    </location>
</feature>
<organism evidence="2 3">
    <name type="scientific">Trichoderma arundinaceum</name>
    <dbReference type="NCBI Taxonomy" id="490622"/>
    <lineage>
        <taxon>Eukaryota</taxon>
        <taxon>Fungi</taxon>
        <taxon>Dikarya</taxon>
        <taxon>Ascomycota</taxon>
        <taxon>Pezizomycotina</taxon>
        <taxon>Sordariomycetes</taxon>
        <taxon>Hypocreomycetidae</taxon>
        <taxon>Hypocreales</taxon>
        <taxon>Hypocreaceae</taxon>
        <taxon>Trichoderma</taxon>
    </lineage>
</organism>
<name>A0A395N6G8_TRIAR</name>
<dbReference type="OrthoDB" id="4716584at2759"/>
<protein>
    <submittedName>
        <fullName evidence="2">Uncharacterized protein</fullName>
    </submittedName>
</protein>
<gene>
    <name evidence="2" type="ORF">TARUN_10530</name>
</gene>
<dbReference type="EMBL" id="PXOA01001350">
    <property type="protein sequence ID" value="RFU71732.1"/>
    <property type="molecule type" value="Genomic_DNA"/>
</dbReference>
<feature type="compositionally biased region" description="Basic and acidic residues" evidence="1">
    <location>
        <begin position="32"/>
        <end position="47"/>
    </location>
</feature>
<feature type="non-terminal residue" evidence="2">
    <location>
        <position position="213"/>
    </location>
</feature>
<feature type="compositionally biased region" description="Low complexity" evidence="1">
    <location>
        <begin position="175"/>
        <end position="188"/>
    </location>
</feature>
<dbReference type="Proteomes" id="UP000266272">
    <property type="component" value="Unassembled WGS sequence"/>
</dbReference>
<feature type="compositionally biased region" description="Low complexity" evidence="1">
    <location>
        <begin position="195"/>
        <end position="206"/>
    </location>
</feature>
<reference evidence="2 3" key="1">
    <citation type="journal article" date="2018" name="PLoS Pathog.">
        <title>Evolution of structural diversity of trichothecenes, a family of toxins produced by plant pathogenic and entomopathogenic fungi.</title>
        <authorList>
            <person name="Proctor R.H."/>
            <person name="McCormick S.P."/>
            <person name="Kim H.S."/>
            <person name="Cardoza R.E."/>
            <person name="Stanley A.M."/>
            <person name="Lindo L."/>
            <person name="Kelly A."/>
            <person name="Brown D.W."/>
            <person name="Lee T."/>
            <person name="Vaughan M.M."/>
            <person name="Alexander N.J."/>
            <person name="Busman M."/>
            <person name="Gutierrez S."/>
        </authorList>
    </citation>
    <scope>NUCLEOTIDE SEQUENCE [LARGE SCALE GENOMIC DNA]</scope>
    <source>
        <strain evidence="2 3">IBT 40837</strain>
    </source>
</reference>
<evidence type="ECO:0000313" key="2">
    <source>
        <dbReference type="EMBL" id="RFU71732.1"/>
    </source>
</evidence>
<feature type="compositionally biased region" description="Low complexity" evidence="1">
    <location>
        <begin position="117"/>
        <end position="129"/>
    </location>
</feature>
<proteinExistence type="predicted"/>
<sequence length="213" mass="23400">EEGVQEYLLELAAKQVSRQIEEAALAAFPNSRPREGGVAHFYYRDSSSDSENSPEASPPDEEAGQHRLRRKSSNLGMNWWHKHMQEHASRLELERGDEMDIDTEEAVVMEEEEEQQGQKQAAADQAAAADSPIIRSDSDLDKMELPSPPDLMWTTTKPLSPTDDRRESVAELQMALAEANRHAAQAQAKLVGSSAQAAPPAQGAPAEPHPPLS</sequence>
<comment type="caution">
    <text evidence="2">The sequence shown here is derived from an EMBL/GenBank/DDBJ whole genome shotgun (WGS) entry which is preliminary data.</text>
</comment>
<dbReference type="AlphaFoldDB" id="A0A395N6G8"/>
<accession>A0A395N6G8</accession>
<feature type="region of interest" description="Disordered" evidence="1">
    <location>
        <begin position="90"/>
        <end position="213"/>
    </location>
</feature>
<evidence type="ECO:0000256" key="1">
    <source>
        <dbReference type="SAM" id="MobiDB-lite"/>
    </source>
</evidence>
<feature type="region of interest" description="Disordered" evidence="1">
    <location>
        <begin position="30"/>
        <end position="70"/>
    </location>
</feature>
<evidence type="ECO:0000313" key="3">
    <source>
        <dbReference type="Proteomes" id="UP000266272"/>
    </source>
</evidence>
<dbReference type="STRING" id="490622.A0A395N6G8"/>
<keyword evidence="3" id="KW-1185">Reference proteome</keyword>